<evidence type="ECO:0000256" key="12">
    <source>
        <dbReference type="SAM" id="Coils"/>
    </source>
</evidence>
<dbReference type="PANTHER" id="PTHR22625">
    <property type="entry name" value="PLEXIN"/>
    <property type="match status" value="1"/>
</dbReference>
<dbReference type="Gene3D" id="2.60.40.10">
    <property type="entry name" value="Immunoglobulins"/>
    <property type="match status" value="5"/>
</dbReference>
<dbReference type="GO" id="GO:0030334">
    <property type="term" value="P:regulation of cell migration"/>
    <property type="evidence" value="ECO:0007669"/>
    <property type="project" value="TreeGrafter"/>
</dbReference>
<dbReference type="InterPro" id="IPR008936">
    <property type="entry name" value="Rho_GTPase_activation_prot"/>
</dbReference>
<feature type="signal peptide" evidence="14">
    <location>
        <begin position="1"/>
        <end position="15"/>
    </location>
</feature>
<evidence type="ECO:0000256" key="13">
    <source>
        <dbReference type="SAM" id="Phobius"/>
    </source>
</evidence>
<dbReference type="InterPro" id="IPR013548">
    <property type="entry name" value="Plexin_cytoplasmic_RasGAP_dom"/>
</dbReference>
<dbReference type="SUPFAM" id="SSF81296">
    <property type="entry name" value="E set domains"/>
    <property type="match status" value="3"/>
</dbReference>
<dbReference type="GO" id="GO:0008360">
    <property type="term" value="P:regulation of cell shape"/>
    <property type="evidence" value="ECO:0007669"/>
    <property type="project" value="TreeGrafter"/>
</dbReference>
<evidence type="ECO:0000256" key="7">
    <source>
        <dbReference type="ARBA" id="ARBA00022989"/>
    </source>
</evidence>
<dbReference type="Pfam" id="PF01833">
    <property type="entry name" value="TIG"/>
    <property type="match status" value="3"/>
</dbReference>
<dbReference type="InterPro" id="IPR015943">
    <property type="entry name" value="WD40/YVTN_repeat-like_dom_sf"/>
</dbReference>
<sequence>MSFFVLINFIASFQTSPLSPYLVNSFTQNTTLTHFTVSANGSVYIGAVDNLYHLSRNFEVQNQVIFQNEGERNVNKILAIIPFPINELILCGSGLNGTCQFRKLDNISQDVRYLSHLRLVIAPEDDSAVGLVVDEGNERISLYIAQTVRVEDRLLRRPISSICIHRRDQNRCREDDGANDRKTNSVSASTRNDFIIHYAAVFAYQGYTYYVASQRRDATEDDSPIVPKMSRVCHDDKTEDLSGFTEITLECKGDNSTLYSIAQSAAEVNGTLYVAFIKNTPEDGPNFKGANQSALCVYEMKTLITEFEESIVRFETGFGSTGVLYETLEMGSAVLSDTWINPRGDTVMFLTEKERTYSFVVFFVQADESLYLCTRYEQCKNSHIPSRWLWYNETKCTGITAVTPSSISVDVHSQMVDATVSHLPMPDGFNYVCHFGSLFTSAATLNNDGMISCLSPGENDIPTIPNGDDAVDVGFAISSTEFNISFVSIPYSFYNCRRIERCVDCVSKWPCDWCIDDLLCMYNLGSVCNNITEYECVIQAEENTQMTFVSNARVTRGLNGEYNVTCRKRKYNYSLKEQEVQTFLSLRWRNTDVFLDGNFSVTLYKCHIDRPDCSRCLSNITTRPELECGWCNNPQGLCTVEESCSSGLLRECIDPPKINMVSPTSSLIEGGTIVQINGTDLGQMFSDIVKISLAGVLCHHQSYAHNYQVGASLTCKTGNSSSERQGKVSLFVVNKAEAVYEDQFSYNNPQISSFYPTVGPQSGGTLITIKGTHLQTGRDVRAEVGENICTIVEYSSSTIVCQNKGLAGNESSSENQTVSVNFDGNERFARQKFAYYQDPVVRDLIPKKAIRSGGNLLTVTGERFHVIQKPKIRFTIDGYSAEEDCSFQNRNEMSIICKSPIVTELLKQRQRRTDSAAEGTVAVGFIMDGVTDLLHWSQNNSVVFQYFRDPYYENFDVFDYQTTTNNLLTLNGEDLNLASTEEDVTVYIGTQNCTVKSLGATTLICQLPSEELTTGNLYGNLTSRDLPYVIVRHANLEFNIGYIRLTDGNASTIWVVILVLGVLVALIIIVLLVSTWYIWRKKEQKIRDLELEVQNIEESVNANLKALFATLKTTMANFEQAIREQTRIPLLDKRHYLVNMMFQGLKVIPPAMQTPGVLKDANLKVAMEDFSALLYHKSFLKVFISTLDKTTGLSPMKNLLMSLMQEQIKECKSKEKLSRLFSRNDTLVAKLTSNWASIFLYGFLKHQAASEIYQLYEAIKYVCEMGPIDAVSGKSQFSINDEQMLQTQIHFNEVNLDFATKSGHHKPIKVLDVNTITQIKDTVISRNFRYLPYSERPSSFALDLICKTGKSGLMVLRDGENLPGSLDNGWKKVNTLADYDVPSDSSFELVPNEDYAYAAISKSTGRRSDSADYQIKHTYHTGGQDYLEILPHHSGEESNEMSMEERVRTVPSDSGFGMVTKEENTNTAITSNESVSKGDGTDYSHQLYGAEDPHYEDIAQDTFNVATNGDMQGPKAKGYDVKMTEGIKLWHLIKEDKGDLGDYEDVPDPRSRKETEEVALSFLPATVVTHSNLASIKDPANNIQKFVDNIINAIFAANRQTQVPLSIKYMFQFFDREAEKAGKPELAKAWKNNVLPLDFWSTVIANPHYVLDVGEYTYTHASLKIIAQVVEDTCIGSDKTHQDKAISPSRLLYSHFLKGYISQLDNHYLYIHNSRRVDTEDFRRECKKVEQDFQGTFDLISTQQKLFSFLADHQKELIEALEDDSVCRELSHASKLRGVVEKMNN</sequence>
<feature type="domain" description="Sema" evidence="15">
    <location>
        <begin position="1"/>
        <end position="314"/>
    </location>
</feature>
<dbReference type="InterPro" id="IPR013783">
    <property type="entry name" value="Ig-like_fold"/>
</dbReference>
<dbReference type="SUPFAM" id="SSF101912">
    <property type="entry name" value="Sema domain"/>
    <property type="match status" value="1"/>
</dbReference>
<evidence type="ECO:0000256" key="14">
    <source>
        <dbReference type="SAM" id="SignalP"/>
    </source>
</evidence>
<dbReference type="Proteomes" id="UP001152320">
    <property type="component" value="Chromosome 2"/>
</dbReference>
<evidence type="ECO:0000256" key="9">
    <source>
        <dbReference type="ARBA" id="ARBA00023157"/>
    </source>
</evidence>
<keyword evidence="12" id="KW-0175">Coiled coil</keyword>
<dbReference type="CDD" id="cd00603">
    <property type="entry name" value="IPT_PCSR"/>
    <property type="match status" value="1"/>
</dbReference>
<keyword evidence="7 13" id="KW-1133">Transmembrane helix</keyword>
<dbReference type="SMART" id="SM00429">
    <property type="entry name" value="IPT"/>
    <property type="match status" value="3"/>
</dbReference>
<evidence type="ECO:0000256" key="6">
    <source>
        <dbReference type="ARBA" id="ARBA00022737"/>
    </source>
</evidence>
<reference evidence="16" key="1">
    <citation type="submission" date="2021-10" db="EMBL/GenBank/DDBJ databases">
        <title>Tropical sea cucumber genome reveals ecological adaptation and Cuvierian tubules defense mechanism.</title>
        <authorList>
            <person name="Chen T."/>
        </authorList>
    </citation>
    <scope>NUCLEOTIDE SEQUENCE</scope>
    <source>
        <strain evidence="16">Nanhai2018</strain>
        <tissue evidence="16">Muscle</tissue>
    </source>
</reference>
<feature type="coiled-coil region" evidence="12">
    <location>
        <begin position="1079"/>
        <end position="1106"/>
    </location>
</feature>
<accession>A0A9Q1CKI3</accession>
<name>A0A9Q1CKI3_HOLLE</name>
<gene>
    <name evidence="16" type="ORF">HOLleu_04854</name>
</gene>
<keyword evidence="8 13" id="KW-0472">Membrane</keyword>
<dbReference type="GO" id="GO:0005886">
    <property type="term" value="C:plasma membrane"/>
    <property type="evidence" value="ECO:0007669"/>
    <property type="project" value="UniProtKB-SubCell"/>
</dbReference>
<dbReference type="SMART" id="SM00423">
    <property type="entry name" value="PSI"/>
    <property type="match status" value="2"/>
</dbReference>
<feature type="transmembrane region" description="Helical" evidence="13">
    <location>
        <begin position="1053"/>
        <end position="1079"/>
    </location>
</feature>
<dbReference type="InterPro" id="IPR016201">
    <property type="entry name" value="PSI"/>
</dbReference>
<dbReference type="InterPro" id="IPR041362">
    <property type="entry name" value="TIG2_plexin"/>
</dbReference>
<keyword evidence="4 13" id="KW-0812">Transmembrane</keyword>
<dbReference type="EMBL" id="JAIZAY010000002">
    <property type="protein sequence ID" value="KAJ8046239.1"/>
    <property type="molecule type" value="Genomic_DNA"/>
</dbReference>
<protein>
    <submittedName>
        <fullName evidence="16">Plexin-A1</fullName>
    </submittedName>
</protein>
<comment type="subcellular location">
    <subcellularLocation>
        <location evidence="1">Cell membrane</location>
        <topology evidence="1">Single-pass membrane protein</topology>
    </subcellularLocation>
    <subcellularLocation>
        <location evidence="2">Membrane</location>
        <topology evidence="2">Single-pass type I membrane protein</topology>
    </subcellularLocation>
</comment>
<dbReference type="InterPro" id="IPR046800">
    <property type="entry name" value="Plexin_RBD"/>
</dbReference>
<comment type="caution">
    <text evidence="16">The sequence shown here is derived from an EMBL/GenBank/DDBJ whole genome shotgun (WGS) entry which is preliminary data.</text>
</comment>
<keyword evidence="10" id="KW-0325">Glycoprotein</keyword>
<evidence type="ECO:0000256" key="1">
    <source>
        <dbReference type="ARBA" id="ARBA00004162"/>
    </source>
</evidence>
<organism evidence="16 17">
    <name type="scientific">Holothuria leucospilota</name>
    <name type="common">Black long sea cucumber</name>
    <name type="synonym">Mertensiothuria leucospilota</name>
    <dbReference type="NCBI Taxonomy" id="206669"/>
    <lineage>
        <taxon>Eukaryota</taxon>
        <taxon>Metazoa</taxon>
        <taxon>Echinodermata</taxon>
        <taxon>Eleutherozoa</taxon>
        <taxon>Echinozoa</taxon>
        <taxon>Holothuroidea</taxon>
        <taxon>Aspidochirotacea</taxon>
        <taxon>Aspidochirotida</taxon>
        <taxon>Holothuriidae</taxon>
        <taxon>Holothuria</taxon>
    </lineage>
</organism>
<evidence type="ECO:0000313" key="17">
    <source>
        <dbReference type="Proteomes" id="UP001152320"/>
    </source>
</evidence>
<comment type="caution">
    <text evidence="11">Lacks conserved residue(s) required for the propagation of feature annotation.</text>
</comment>
<evidence type="ECO:0000256" key="5">
    <source>
        <dbReference type="ARBA" id="ARBA00022729"/>
    </source>
</evidence>
<keyword evidence="9" id="KW-1015">Disulfide bond</keyword>
<dbReference type="SUPFAM" id="SSF48350">
    <property type="entry name" value="GTPase activation domain, GAP"/>
    <property type="match status" value="1"/>
</dbReference>
<keyword evidence="6" id="KW-0677">Repeat</keyword>
<dbReference type="GO" id="GO:0007162">
    <property type="term" value="P:negative regulation of cell adhesion"/>
    <property type="evidence" value="ECO:0007669"/>
    <property type="project" value="TreeGrafter"/>
</dbReference>
<dbReference type="OrthoDB" id="125363at2759"/>
<dbReference type="GO" id="GO:0002116">
    <property type="term" value="C:semaphorin receptor complex"/>
    <property type="evidence" value="ECO:0007669"/>
    <property type="project" value="TreeGrafter"/>
</dbReference>
<dbReference type="InterPro" id="IPR014756">
    <property type="entry name" value="Ig_E-set"/>
</dbReference>
<dbReference type="Gene3D" id="1.10.506.10">
    <property type="entry name" value="GTPase Activation - p120gap, domain 1"/>
    <property type="match status" value="3"/>
</dbReference>
<keyword evidence="5 14" id="KW-0732">Signal</keyword>
<dbReference type="InterPro" id="IPR002909">
    <property type="entry name" value="IPT_dom"/>
</dbReference>
<keyword evidence="17" id="KW-1185">Reference proteome</keyword>
<evidence type="ECO:0000259" key="15">
    <source>
        <dbReference type="PROSITE" id="PS51004"/>
    </source>
</evidence>
<dbReference type="InterPro" id="IPR001627">
    <property type="entry name" value="Semap_dom"/>
</dbReference>
<dbReference type="Pfam" id="PF17960">
    <property type="entry name" value="TIG_plexin"/>
    <property type="match status" value="1"/>
</dbReference>
<evidence type="ECO:0000256" key="10">
    <source>
        <dbReference type="ARBA" id="ARBA00023180"/>
    </source>
</evidence>
<evidence type="ECO:0000256" key="2">
    <source>
        <dbReference type="ARBA" id="ARBA00004479"/>
    </source>
</evidence>
<evidence type="ECO:0000256" key="11">
    <source>
        <dbReference type="PROSITE-ProRule" id="PRU00352"/>
    </source>
</evidence>
<dbReference type="GO" id="GO:0017154">
    <property type="term" value="F:semaphorin receptor activity"/>
    <property type="evidence" value="ECO:0007669"/>
    <property type="project" value="InterPro"/>
</dbReference>
<dbReference type="Pfam" id="PF08337">
    <property type="entry name" value="Plexin_cytopl"/>
    <property type="match status" value="1"/>
</dbReference>
<evidence type="ECO:0000256" key="4">
    <source>
        <dbReference type="ARBA" id="ARBA00022692"/>
    </source>
</evidence>
<dbReference type="Pfam" id="PF20170">
    <property type="entry name" value="Plexin_RBD"/>
    <property type="match status" value="1"/>
</dbReference>
<dbReference type="InterPro" id="IPR041019">
    <property type="entry name" value="TIG1_plexin"/>
</dbReference>
<proteinExistence type="predicted"/>
<dbReference type="PANTHER" id="PTHR22625:SF44">
    <property type="entry name" value="PLEXIN-B"/>
    <property type="match status" value="1"/>
</dbReference>
<evidence type="ECO:0000313" key="16">
    <source>
        <dbReference type="EMBL" id="KAJ8046239.1"/>
    </source>
</evidence>
<dbReference type="SMART" id="SM00630">
    <property type="entry name" value="Sema"/>
    <property type="match status" value="1"/>
</dbReference>
<feature type="chain" id="PRO_5040303189" evidence="14">
    <location>
        <begin position="16"/>
        <end position="1785"/>
    </location>
</feature>
<evidence type="ECO:0000256" key="3">
    <source>
        <dbReference type="ARBA" id="ARBA00022475"/>
    </source>
</evidence>
<evidence type="ECO:0000256" key="8">
    <source>
        <dbReference type="ARBA" id="ARBA00023136"/>
    </source>
</evidence>
<dbReference type="Gene3D" id="2.130.10.10">
    <property type="entry name" value="YVTN repeat-like/Quinoprotein amine dehydrogenase"/>
    <property type="match status" value="1"/>
</dbReference>
<dbReference type="InterPro" id="IPR036352">
    <property type="entry name" value="Semap_dom_sf"/>
</dbReference>
<dbReference type="InterPro" id="IPR031148">
    <property type="entry name" value="Plexin"/>
</dbReference>
<dbReference type="GO" id="GO:0050772">
    <property type="term" value="P:positive regulation of axonogenesis"/>
    <property type="evidence" value="ECO:0007669"/>
    <property type="project" value="TreeGrafter"/>
</dbReference>
<dbReference type="Pfam" id="PF18020">
    <property type="entry name" value="TIG_2"/>
    <property type="match status" value="1"/>
</dbReference>
<keyword evidence="3" id="KW-1003">Cell membrane</keyword>
<dbReference type="PROSITE" id="PS51004">
    <property type="entry name" value="SEMA"/>
    <property type="match status" value="1"/>
</dbReference>